<name>A0A366HNL3_9BACT</name>
<dbReference type="Proteomes" id="UP000253426">
    <property type="component" value="Unassembled WGS sequence"/>
</dbReference>
<reference evidence="2 3" key="1">
    <citation type="submission" date="2018-06" db="EMBL/GenBank/DDBJ databases">
        <title>Genomic Encyclopedia of Type Strains, Phase IV (KMG-IV): sequencing the most valuable type-strain genomes for metagenomic binning, comparative biology and taxonomic classification.</title>
        <authorList>
            <person name="Goeker M."/>
        </authorList>
    </citation>
    <scope>NUCLEOTIDE SEQUENCE [LARGE SCALE GENOMIC DNA]</scope>
    <source>
        <strain evidence="2 3">DSM 25532</strain>
    </source>
</reference>
<evidence type="ECO:0000313" key="2">
    <source>
        <dbReference type="EMBL" id="RBP45086.1"/>
    </source>
</evidence>
<keyword evidence="3" id="KW-1185">Reference proteome</keyword>
<dbReference type="AlphaFoldDB" id="A0A366HNL3"/>
<dbReference type="Pfam" id="PF00562">
    <property type="entry name" value="RNA_pol_Rpb2_6"/>
    <property type="match status" value="1"/>
</dbReference>
<evidence type="ECO:0000313" key="3">
    <source>
        <dbReference type="Proteomes" id="UP000253426"/>
    </source>
</evidence>
<evidence type="ECO:0000259" key="1">
    <source>
        <dbReference type="Pfam" id="PF00562"/>
    </source>
</evidence>
<dbReference type="Gene3D" id="2.40.50.150">
    <property type="match status" value="1"/>
</dbReference>
<sequence>MEIEVTLGLDERGEPEEFTSDLFPLFPFTHYSHLGSQGLPTVGTVITPGMVLVGKIGTSAAYGKERMWTKLEYYALSFEELHAQFAHLFVDRSVYADESTSGVVKAASMQETASGQLVARVVMEKE</sequence>
<gene>
    <name evidence="2" type="ORF">DES53_10382</name>
</gene>
<dbReference type="GO" id="GO:0003677">
    <property type="term" value="F:DNA binding"/>
    <property type="evidence" value="ECO:0007669"/>
    <property type="project" value="InterPro"/>
</dbReference>
<dbReference type="InterPro" id="IPR014724">
    <property type="entry name" value="RNA_pol_RPB2_OB-fold"/>
</dbReference>
<dbReference type="SUPFAM" id="SSF64484">
    <property type="entry name" value="beta and beta-prime subunits of DNA dependent RNA-polymerase"/>
    <property type="match status" value="1"/>
</dbReference>
<accession>A0A366HNL3</accession>
<comment type="caution">
    <text evidence="2">The sequence shown here is derived from an EMBL/GenBank/DDBJ whole genome shotgun (WGS) entry which is preliminary data.</text>
</comment>
<dbReference type="GO" id="GO:0003899">
    <property type="term" value="F:DNA-directed RNA polymerase activity"/>
    <property type="evidence" value="ECO:0007669"/>
    <property type="project" value="InterPro"/>
</dbReference>
<dbReference type="RefSeq" id="WP_113958228.1">
    <property type="nucleotide sequence ID" value="NZ_QNRR01000003.1"/>
</dbReference>
<feature type="domain" description="DNA-directed RNA polymerase subunit 2 hybrid-binding" evidence="1">
    <location>
        <begin position="17"/>
        <end position="123"/>
    </location>
</feature>
<dbReference type="EMBL" id="QNRR01000003">
    <property type="protein sequence ID" value="RBP45086.1"/>
    <property type="molecule type" value="Genomic_DNA"/>
</dbReference>
<protein>
    <recommendedName>
        <fullName evidence="1">DNA-directed RNA polymerase subunit 2 hybrid-binding domain-containing protein</fullName>
    </recommendedName>
</protein>
<dbReference type="InterPro" id="IPR007120">
    <property type="entry name" value="DNA-dir_RNAP_su2_dom"/>
</dbReference>
<dbReference type="GO" id="GO:0006351">
    <property type="term" value="P:DNA-templated transcription"/>
    <property type="evidence" value="ECO:0007669"/>
    <property type="project" value="InterPro"/>
</dbReference>
<proteinExistence type="predicted"/>
<organism evidence="2 3">
    <name type="scientific">Roseimicrobium gellanilyticum</name>
    <dbReference type="NCBI Taxonomy" id="748857"/>
    <lineage>
        <taxon>Bacteria</taxon>
        <taxon>Pseudomonadati</taxon>
        <taxon>Verrucomicrobiota</taxon>
        <taxon>Verrucomicrobiia</taxon>
        <taxon>Verrucomicrobiales</taxon>
        <taxon>Verrucomicrobiaceae</taxon>
        <taxon>Roseimicrobium</taxon>
    </lineage>
</organism>